<organism evidence="5 6">
    <name type="scientific">Devosia ginsengisoli</name>
    <dbReference type="NCBI Taxonomy" id="400770"/>
    <lineage>
        <taxon>Bacteria</taxon>
        <taxon>Pseudomonadati</taxon>
        <taxon>Pseudomonadota</taxon>
        <taxon>Alphaproteobacteria</taxon>
        <taxon>Hyphomicrobiales</taxon>
        <taxon>Devosiaceae</taxon>
        <taxon>Devosia</taxon>
    </lineage>
</organism>
<evidence type="ECO:0000259" key="4">
    <source>
        <dbReference type="Pfam" id="PF03328"/>
    </source>
</evidence>
<dbReference type="InterPro" id="IPR005000">
    <property type="entry name" value="Aldolase/citrate-lyase_domain"/>
</dbReference>
<dbReference type="InterPro" id="IPR050251">
    <property type="entry name" value="HpcH-HpaI_aldolase"/>
</dbReference>
<evidence type="ECO:0000256" key="2">
    <source>
        <dbReference type="ARBA" id="ARBA00022723"/>
    </source>
</evidence>
<evidence type="ECO:0000256" key="1">
    <source>
        <dbReference type="ARBA" id="ARBA00005568"/>
    </source>
</evidence>
<dbReference type="AlphaFoldDB" id="A0A5B8LVR3"/>
<evidence type="ECO:0000313" key="5">
    <source>
        <dbReference type="EMBL" id="QDZ12447.1"/>
    </source>
</evidence>
<dbReference type="Proteomes" id="UP000315364">
    <property type="component" value="Chromosome"/>
</dbReference>
<sequence length="252" mass="26516">MPDLRTIWANGGTVLNSFINLPGSFATEVMASAGFDSLTLDLQHGMVEFADAIPAFQAMNGWDVTPLARIPAIGSPLTGKLLDAGAAGLICPMIETAADVRRFVADSLYPPDGHRSNGATRAVLRHQPGMYQKVANDQVILLPMIETAAALRNVEEIAAVPGIAGLYLGPTDLAFTLGLEPKGDNTTPQLMQAYGDVIAAANRNGIIAALHCGTPEFARRAVEMGFRMVTVTADSGLLLNAARQAVASFRAS</sequence>
<gene>
    <name evidence="5" type="ORF">FPZ08_17825</name>
</gene>
<reference evidence="5 6" key="1">
    <citation type="submission" date="2019-07" db="EMBL/GenBank/DDBJ databases">
        <title>Full genome sequence of Devosia sp. Gsoil 520.</title>
        <authorList>
            <person name="Im W.-T."/>
        </authorList>
    </citation>
    <scope>NUCLEOTIDE SEQUENCE [LARGE SCALE GENOMIC DNA]</scope>
    <source>
        <strain evidence="5 6">Gsoil 520</strain>
    </source>
</reference>
<dbReference type="OrthoDB" id="9802624at2"/>
<name>A0A5B8LVR3_9HYPH</name>
<keyword evidence="6" id="KW-1185">Reference proteome</keyword>
<dbReference type="InterPro" id="IPR015813">
    <property type="entry name" value="Pyrv/PenolPyrv_kinase-like_dom"/>
</dbReference>
<keyword evidence="2" id="KW-0479">Metal-binding</keyword>
<evidence type="ECO:0000313" key="6">
    <source>
        <dbReference type="Proteomes" id="UP000315364"/>
    </source>
</evidence>
<dbReference type="RefSeq" id="WP_146291481.1">
    <property type="nucleotide sequence ID" value="NZ_CP042304.1"/>
</dbReference>
<proteinExistence type="inferred from homology"/>
<dbReference type="Gene3D" id="3.20.20.60">
    <property type="entry name" value="Phosphoenolpyruvate-binding domains"/>
    <property type="match status" value="1"/>
</dbReference>
<comment type="similarity">
    <text evidence="1">Belongs to the HpcH/HpaI aldolase family.</text>
</comment>
<accession>A0A5B8LVR3</accession>
<dbReference type="KEGG" id="dea:FPZ08_17825"/>
<dbReference type="PANTHER" id="PTHR30502">
    <property type="entry name" value="2-KETO-3-DEOXY-L-RHAMNONATE ALDOLASE"/>
    <property type="match status" value="1"/>
</dbReference>
<keyword evidence="3" id="KW-0456">Lyase</keyword>
<dbReference type="Pfam" id="PF03328">
    <property type="entry name" value="HpcH_HpaI"/>
    <property type="match status" value="1"/>
</dbReference>
<dbReference type="GO" id="GO:0016832">
    <property type="term" value="F:aldehyde-lyase activity"/>
    <property type="evidence" value="ECO:0007669"/>
    <property type="project" value="TreeGrafter"/>
</dbReference>
<dbReference type="InterPro" id="IPR040442">
    <property type="entry name" value="Pyrv_kinase-like_dom_sf"/>
</dbReference>
<dbReference type="GO" id="GO:0005737">
    <property type="term" value="C:cytoplasm"/>
    <property type="evidence" value="ECO:0007669"/>
    <property type="project" value="TreeGrafter"/>
</dbReference>
<dbReference type="PANTHER" id="PTHR30502:SF0">
    <property type="entry name" value="PHOSPHOENOLPYRUVATE CARBOXYLASE FAMILY PROTEIN"/>
    <property type="match status" value="1"/>
</dbReference>
<protein>
    <submittedName>
        <fullName evidence="5">2,4-dihydroxyhept-2-ene-1,7-dioic acid aldolase</fullName>
    </submittedName>
</protein>
<feature type="domain" description="HpcH/HpaI aldolase/citrate lyase" evidence="4">
    <location>
        <begin position="26"/>
        <end position="241"/>
    </location>
</feature>
<dbReference type="EMBL" id="CP042304">
    <property type="protein sequence ID" value="QDZ12447.1"/>
    <property type="molecule type" value="Genomic_DNA"/>
</dbReference>
<evidence type="ECO:0000256" key="3">
    <source>
        <dbReference type="ARBA" id="ARBA00023239"/>
    </source>
</evidence>
<dbReference type="GO" id="GO:0046872">
    <property type="term" value="F:metal ion binding"/>
    <property type="evidence" value="ECO:0007669"/>
    <property type="project" value="UniProtKB-KW"/>
</dbReference>
<dbReference type="SUPFAM" id="SSF51621">
    <property type="entry name" value="Phosphoenolpyruvate/pyruvate domain"/>
    <property type="match status" value="1"/>
</dbReference>